<dbReference type="RefSeq" id="WP_016921481.1">
    <property type="nucleotide sequence ID" value="NZ_CP044331.1"/>
</dbReference>
<organism evidence="3 4">
    <name type="scientific">Methylocystis parvus</name>
    <dbReference type="NCBI Taxonomy" id="134"/>
    <lineage>
        <taxon>Bacteria</taxon>
        <taxon>Pseudomonadati</taxon>
        <taxon>Pseudomonadota</taxon>
        <taxon>Alphaproteobacteria</taxon>
        <taxon>Hyphomicrobiales</taxon>
        <taxon>Methylocystaceae</taxon>
        <taxon>Methylocystis</taxon>
    </lineage>
</organism>
<dbReference type="PANTHER" id="PTHR45947:SF3">
    <property type="entry name" value="SULFOQUINOVOSYL TRANSFERASE SQD2"/>
    <property type="match status" value="1"/>
</dbReference>
<feature type="domain" description="Glycosyl transferase family 1" evidence="1">
    <location>
        <begin position="232"/>
        <end position="377"/>
    </location>
</feature>
<evidence type="ECO:0000313" key="4">
    <source>
        <dbReference type="Proteomes" id="UP000422569"/>
    </source>
</evidence>
<dbReference type="SUPFAM" id="SSF53756">
    <property type="entry name" value="UDP-Glycosyltransferase/glycogen phosphorylase"/>
    <property type="match status" value="1"/>
</dbReference>
<dbReference type="AlphaFoldDB" id="A0A6B8M8F2"/>
<dbReference type="KEGG" id="mpar:F7D14_17215"/>
<dbReference type="Pfam" id="PF00534">
    <property type="entry name" value="Glycos_transf_1"/>
    <property type="match status" value="1"/>
</dbReference>
<dbReference type="CDD" id="cd03801">
    <property type="entry name" value="GT4_PimA-like"/>
    <property type="match status" value="1"/>
</dbReference>
<dbReference type="Proteomes" id="UP000422569">
    <property type="component" value="Chromosome"/>
</dbReference>
<sequence>MRILLLSQFYPPIIGGEERHVRSLAHGLVARGHDVCVATLWRPDAPECDGAVRLRYVKGVAQRLSGLFTDPQRRHAPPFPDPELSLALKRVVDEEQPDVAHAHNWIVHSFLPVKLLTGLPLVLTMHDCGYACPKKNAMRNDLSCDGPRLATCVGCAADHYGYPKGLAVTLGVYAGARLQRRAVDAFIAVSAAVRNFNGFSESDPACVVIPNFIPDDLERIDPCATPSDLLPKGDYILFVGDLNRQKGVHVLVDAYSWLEDAPPLVLVGRRCAETPKPLPRNTIVIESLPHEQVKQAWSRCLFGVVPSTCRDACPTVAMEAMAFGKALIGSDIGGIPSIIAHGDTGLLVPPGHREELASAMSMLIENSALRRRMGAAGVDAVRGLKTSAVIERIEGVYRHVIAKAGAVPAMARATLPQERGR</sequence>
<dbReference type="Pfam" id="PF13439">
    <property type="entry name" value="Glyco_transf_4"/>
    <property type="match status" value="1"/>
</dbReference>
<gene>
    <name evidence="3" type="ORF">F7D14_17215</name>
</gene>
<name>A0A6B8M8F2_9HYPH</name>
<dbReference type="InterPro" id="IPR028098">
    <property type="entry name" value="Glyco_trans_4-like_N"/>
</dbReference>
<dbReference type="InterPro" id="IPR001296">
    <property type="entry name" value="Glyco_trans_1"/>
</dbReference>
<evidence type="ECO:0000259" key="1">
    <source>
        <dbReference type="Pfam" id="PF00534"/>
    </source>
</evidence>
<dbReference type="PANTHER" id="PTHR45947">
    <property type="entry name" value="SULFOQUINOVOSYL TRANSFERASE SQD2"/>
    <property type="match status" value="1"/>
</dbReference>
<reference evidence="3 4" key="1">
    <citation type="submission" date="2019-09" db="EMBL/GenBank/DDBJ databases">
        <title>Isolation and complete genome sequencing of Methylocystis species.</title>
        <authorList>
            <person name="Rumah B.L."/>
            <person name="Stead C.E."/>
            <person name="Stevens B.C."/>
            <person name="Minton N.P."/>
            <person name="Grosse-Honebrink A."/>
            <person name="Zhang Y."/>
        </authorList>
    </citation>
    <scope>NUCLEOTIDE SEQUENCE [LARGE SCALE GENOMIC DNA]</scope>
    <source>
        <strain evidence="3 4">BRCS2</strain>
    </source>
</reference>
<dbReference type="InterPro" id="IPR050194">
    <property type="entry name" value="Glycosyltransferase_grp1"/>
</dbReference>
<keyword evidence="3" id="KW-0808">Transferase</keyword>
<proteinExistence type="predicted"/>
<dbReference type="GO" id="GO:0016757">
    <property type="term" value="F:glycosyltransferase activity"/>
    <property type="evidence" value="ECO:0007669"/>
    <property type="project" value="InterPro"/>
</dbReference>
<keyword evidence="4" id="KW-1185">Reference proteome</keyword>
<feature type="domain" description="Glycosyltransferase subfamily 4-like N-terminal" evidence="2">
    <location>
        <begin position="14"/>
        <end position="215"/>
    </location>
</feature>
<evidence type="ECO:0000259" key="2">
    <source>
        <dbReference type="Pfam" id="PF13439"/>
    </source>
</evidence>
<protein>
    <submittedName>
        <fullName evidence="3">Glycosyltransferase family 4 protein</fullName>
    </submittedName>
</protein>
<accession>A0A6B8M8F2</accession>
<dbReference type="Gene3D" id="3.40.50.2000">
    <property type="entry name" value="Glycogen Phosphorylase B"/>
    <property type="match status" value="2"/>
</dbReference>
<dbReference type="EMBL" id="CP044331">
    <property type="protein sequence ID" value="QGM99051.1"/>
    <property type="molecule type" value="Genomic_DNA"/>
</dbReference>
<evidence type="ECO:0000313" key="3">
    <source>
        <dbReference type="EMBL" id="QGM99051.1"/>
    </source>
</evidence>